<organism evidence="2 3">
    <name type="scientific">Streptomyces spongiicola</name>
    <dbReference type="NCBI Taxonomy" id="1690221"/>
    <lineage>
        <taxon>Bacteria</taxon>
        <taxon>Bacillati</taxon>
        <taxon>Actinomycetota</taxon>
        <taxon>Actinomycetes</taxon>
        <taxon>Kitasatosporales</taxon>
        <taxon>Streptomycetaceae</taxon>
        <taxon>Streptomyces</taxon>
    </lineage>
</organism>
<dbReference type="Pfam" id="PF13466">
    <property type="entry name" value="STAS_2"/>
    <property type="match status" value="1"/>
</dbReference>
<name>A0ABM6VGL4_9ACTN</name>
<dbReference type="EMBL" id="CP029254">
    <property type="protein sequence ID" value="AWK13202.1"/>
    <property type="molecule type" value="Genomic_DNA"/>
</dbReference>
<evidence type="ECO:0000313" key="2">
    <source>
        <dbReference type="EMBL" id="AWK13202.1"/>
    </source>
</evidence>
<dbReference type="PROSITE" id="PS50801">
    <property type="entry name" value="STAS"/>
    <property type="match status" value="1"/>
</dbReference>
<evidence type="ECO:0000313" key="3">
    <source>
        <dbReference type="Proteomes" id="UP000245051"/>
    </source>
</evidence>
<dbReference type="Proteomes" id="UP000245051">
    <property type="component" value="Chromosome"/>
</dbReference>
<accession>A0ABM6VGL4</accession>
<protein>
    <recommendedName>
        <fullName evidence="1">STAS domain-containing protein</fullName>
    </recommendedName>
</protein>
<proteinExistence type="predicted"/>
<sequence length="116" mass="12349">MKEFTVAAEHTTPHVEPVISLSTAGRRAELVLSGEIGAAALPELEQRVDAPALAGTTEWVVDMSGVTRLDLACAYALLRVATRTERPPAVTVRGARRAVRRTLHHAGLTAVATITE</sequence>
<dbReference type="InterPro" id="IPR002645">
    <property type="entry name" value="STAS_dom"/>
</dbReference>
<reference evidence="2 3" key="1">
    <citation type="submission" date="2018-05" db="EMBL/GenBank/DDBJ databases">
        <title>Complete genome sequence of the Type Strain of Streptomyces spongiicola HNM0071, the producer of staurosporine.</title>
        <authorList>
            <person name="Zhou S."/>
            <person name="Huang X."/>
        </authorList>
    </citation>
    <scope>NUCLEOTIDE SEQUENCE [LARGE SCALE GENOMIC DNA]</scope>
    <source>
        <strain evidence="2 3">HNM0071</strain>
    </source>
</reference>
<gene>
    <name evidence="2" type="ORF">DDQ41_29610</name>
</gene>
<evidence type="ECO:0000259" key="1">
    <source>
        <dbReference type="PROSITE" id="PS50801"/>
    </source>
</evidence>
<dbReference type="Gene3D" id="3.30.750.24">
    <property type="entry name" value="STAS domain"/>
    <property type="match status" value="1"/>
</dbReference>
<feature type="domain" description="STAS" evidence="1">
    <location>
        <begin position="30"/>
        <end position="116"/>
    </location>
</feature>
<dbReference type="SUPFAM" id="SSF52091">
    <property type="entry name" value="SpoIIaa-like"/>
    <property type="match status" value="1"/>
</dbReference>
<keyword evidence="3" id="KW-1185">Reference proteome</keyword>
<dbReference type="InterPro" id="IPR058548">
    <property type="entry name" value="MlaB-like_STAS"/>
</dbReference>
<dbReference type="InterPro" id="IPR036513">
    <property type="entry name" value="STAS_dom_sf"/>
</dbReference>